<evidence type="ECO:0000313" key="3">
    <source>
        <dbReference type="Proteomes" id="UP000822688"/>
    </source>
</evidence>
<feature type="compositionally biased region" description="Basic and acidic residues" evidence="1">
    <location>
        <begin position="76"/>
        <end position="90"/>
    </location>
</feature>
<feature type="compositionally biased region" description="Basic residues" evidence="1">
    <location>
        <begin position="54"/>
        <end position="71"/>
    </location>
</feature>
<name>A0A8T0HLR4_CERPU</name>
<accession>A0A8T0HLR4</accession>
<proteinExistence type="predicted"/>
<dbReference type="EMBL" id="CM026426">
    <property type="protein sequence ID" value="KAG0571757.1"/>
    <property type="molecule type" value="Genomic_DNA"/>
</dbReference>
<protein>
    <submittedName>
        <fullName evidence="2">Uncharacterized protein</fullName>
    </submittedName>
</protein>
<reference evidence="2" key="1">
    <citation type="submission" date="2020-06" db="EMBL/GenBank/DDBJ databases">
        <title>WGS assembly of Ceratodon purpureus strain R40.</title>
        <authorList>
            <person name="Carey S.B."/>
            <person name="Jenkins J."/>
            <person name="Shu S."/>
            <person name="Lovell J.T."/>
            <person name="Sreedasyam A."/>
            <person name="Maumus F."/>
            <person name="Tiley G.P."/>
            <person name="Fernandez-Pozo N."/>
            <person name="Barry K."/>
            <person name="Chen C."/>
            <person name="Wang M."/>
            <person name="Lipzen A."/>
            <person name="Daum C."/>
            <person name="Saski C.A."/>
            <person name="Payton A.C."/>
            <person name="Mcbreen J.C."/>
            <person name="Conrad R.E."/>
            <person name="Kollar L.M."/>
            <person name="Olsson S."/>
            <person name="Huttunen S."/>
            <person name="Landis J.B."/>
            <person name="Wickett N.J."/>
            <person name="Johnson M.G."/>
            <person name="Rensing S.A."/>
            <person name="Grimwood J."/>
            <person name="Schmutz J."/>
            <person name="Mcdaniel S.F."/>
        </authorList>
    </citation>
    <scope>NUCLEOTIDE SEQUENCE</scope>
    <source>
        <strain evidence="2">R40</strain>
    </source>
</reference>
<sequence>MLETTNQMEIRALQQELSTMRIKYTELEMSHSTMMEMVEKLSRPGRNSTLHGQRTGRKHPSIRKHQAKKPMIHQIPGDHVRTTPVLRKDGGTPYRSSNFLTRLMNSF</sequence>
<organism evidence="2 3">
    <name type="scientific">Ceratodon purpureus</name>
    <name type="common">Fire moss</name>
    <name type="synonym">Dicranum purpureum</name>
    <dbReference type="NCBI Taxonomy" id="3225"/>
    <lineage>
        <taxon>Eukaryota</taxon>
        <taxon>Viridiplantae</taxon>
        <taxon>Streptophyta</taxon>
        <taxon>Embryophyta</taxon>
        <taxon>Bryophyta</taxon>
        <taxon>Bryophytina</taxon>
        <taxon>Bryopsida</taxon>
        <taxon>Dicranidae</taxon>
        <taxon>Pseudoditrichales</taxon>
        <taxon>Ditrichaceae</taxon>
        <taxon>Ceratodon</taxon>
    </lineage>
</organism>
<gene>
    <name evidence="2" type="ORF">KC19_VG039800</name>
</gene>
<feature type="region of interest" description="Disordered" evidence="1">
    <location>
        <begin position="42"/>
        <end position="97"/>
    </location>
</feature>
<comment type="caution">
    <text evidence="2">The sequence shown here is derived from an EMBL/GenBank/DDBJ whole genome shotgun (WGS) entry which is preliminary data.</text>
</comment>
<evidence type="ECO:0000313" key="2">
    <source>
        <dbReference type="EMBL" id="KAG0571757.1"/>
    </source>
</evidence>
<evidence type="ECO:0000256" key="1">
    <source>
        <dbReference type="SAM" id="MobiDB-lite"/>
    </source>
</evidence>
<dbReference type="AlphaFoldDB" id="A0A8T0HLR4"/>
<dbReference type="Proteomes" id="UP000822688">
    <property type="component" value="Chromosome V"/>
</dbReference>
<keyword evidence="3" id="KW-1185">Reference proteome</keyword>